<proteinExistence type="predicted"/>
<dbReference type="RefSeq" id="WP_089702216.1">
    <property type="nucleotide sequence ID" value="NZ_FNII01000002.1"/>
</dbReference>
<evidence type="ECO:0000313" key="2">
    <source>
        <dbReference type="EMBL" id="SDN07907.1"/>
    </source>
</evidence>
<keyword evidence="1" id="KW-0472">Membrane</keyword>
<evidence type="ECO:0000313" key="3">
    <source>
        <dbReference type="Proteomes" id="UP000199677"/>
    </source>
</evidence>
<organism evidence="2 3">
    <name type="scientific">Vreelandella arcis</name>
    <dbReference type="NCBI Taxonomy" id="416873"/>
    <lineage>
        <taxon>Bacteria</taxon>
        <taxon>Pseudomonadati</taxon>
        <taxon>Pseudomonadota</taxon>
        <taxon>Gammaproteobacteria</taxon>
        <taxon>Oceanospirillales</taxon>
        <taxon>Halomonadaceae</taxon>
        <taxon>Vreelandella</taxon>
    </lineage>
</organism>
<keyword evidence="1" id="KW-1133">Transmembrane helix</keyword>
<dbReference type="OrthoDB" id="6174279at2"/>
<evidence type="ECO:0000256" key="1">
    <source>
        <dbReference type="SAM" id="Phobius"/>
    </source>
</evidence>
<gene>
    <name evidence="2" type="ORF">SAMN04487951_102146</name>
</gene>
<keyword evidence="1" id="KW-0812">Transmembrane</keyword>
<protein>
    <submittedName>
        <fullName evidence="2">Uncharacterized protein</fullName>
    </submittedName>
</protein>
<dbReference type="Proteomes" id="UP000199677">
    <property type="component" value="Unassembled WGS sequence"/>
</dbReference>
<dbReference type="EMBL" id="FNII01000002">
    <property type="protein sequence ID" value="SDN07907.1"/>
    <property type="molecule type" value="Genomic_DNA"/>
</dbReference>
<sequence>MKPFGLKSRKTERLMALVAIALLLFCPPMIIVVDRLPAFSVGWLPVYLFSAWAIVIGLAAWLMEHRAGR</sequence>
<accession>A0A1G9YFU5</accession>
<keyword evidence="3" id="KW-1185">Reference proteome</keyword>
<name>A0A1G9YFU5_9GAMM</name>
<dbReference type="STRING" id="416873.SAMN04487951_102146"/>
<feature type="transmembrane region" description="Helical" evidence="1">
    <location>
        <begin position="45"/>
        <end position="63"/>
    </location>
</feature>
<reference evidence="3" key="1">
    <citation type="submission" date="2016-10" db="EMBL/GenBank/DDBJ databases">
        <authorList>
            <person name="Varghese N."/>
            <person name="Submissions S."/>
        </authorList>
    </citation>
    <scope>NUCLEOTIDE SEQUENCE [LARGE SCALE GENOMIC DNA]</scope>
    <source>
        <strain evidence="3">CGMCC 1.6494</strain>
    </source>
</reference>
<dbReference type="AlphaFoldDB" id="A0A1G9YFU5"/>